<dbReference type="PROSITE" id="PS50055">
    <property type="entry name" value="TYR_PHOSPHATASE_PTP"/>
    <property type="match status" value="1"/>
</dbReference>
<organism evidence="7 8">
    <name type="scientific">Potamilus streckersoni</name>
    <dbReference type="NCBI Taxonomy" id="2493646"/>
    <lineage>
        <taxon>Eukaryota</taxon>
        <taxon>Metazoa</taxon>
        <taxon>Spiralia</taxon>
        <taxon>Lophotrochozoa</taxon>
        <taxon>Mollusca</taxon>
        <taxon>Bivalvia</taxon>
        <taxon>Autobranchia</taxon>
        <taxon>Heteroconchia</taxon>
        <taxon>Palaeoheterodonta</taxon>
        <taxon>Unionida</taxon>
        <taxon>Unionoidea</taxon>
        <taxon>Unionidae</taxon>
        <taxon>Ambleminae</taxon>
        <taxon>Lampsilini</taxon>
        <taxon>Potamilus</taxon>
    </lineage>
</organism>
<dbReference type="InterPro" id="IPR000387">
    <property type="entry name" value="Tyr_Pase_dom"/>
</dbReference>
<dbReference type="InterPro" id="IPR016130">
    <property type="entry name" value="Tyr_Pase_AS"/>
</dbReference>
<dbReference type="AlphaFoldDB" id="A0AAE0W7M1"/>
<dbReference type="PRINTS" id="PR00700">
    <property type="entry name" value="PRTYPHPHTASE"/>
</dbReference>
<evidence type="ECO:0000313" key="7">
    <source>
        <dbReference type="EMBL" id="KAK3604079.1"/>
    </source>
</evidence>
<dbReference type="InterPro" id="IPR029021">
    <property type="entry name" value="Prot-tyrosine_phosphatase-like"/>
</dbReference>
<dbReference type="SMART" id="SM00194">
    <property type="entry name" value="PTPc"/>
    <property type="match status" value="1"/>
</dbReference>
<feature type="domain" description="Tyrosine-protein phosphatase" evidence="5">
    <location>
        <begin position="1"/>
        <end position="140"/>
    </location>
</feature>
<dbReference type="InterPro" id="IPR000242">
    <property type="entry name" value="PTP_cat"/>
</dbReference>
<evidence type="ECO:0000256" key="3">
    <source>
        <dbReference type="ARBA" id="ARBA00022801"/>
    </source>
</evidence>
<dbReference type="EMBL" id="JAEAOA010001963">
    <property type="protein sequence ID" value="KAK3604079.1"/>
    <property type="molecule type" value="Genomic_DNA"/>
</dbReference>
<feature type="domain" description="Tyrosine specific protein phosphatases" evidence="6">
    <location>
        <begin position="71"/>
        <end position="140"/>
    </location>
</feature>
<dbReference type="PROSITE" id="PS00383">
    <property type="entry name" value="TYR_PHOSPHATASE_1"/>
    <property type="match status" value="1"/>
</dbReference>
<reference evidence="7" key="3">
    <citation type="submission" date="2023-05" db="EMBL/GenBank/DDBJ databases">
        <authorList>
            <person name="Smith C.H."/>
        </authorList>
    </citation>
    <scope>NUCLEOTIDE SEQUENCE</scope>
    <source>
        <strain evidence="7">CHS0354</strain>
        <tissue evidence="7">Mantle</tissue>
    </source>
</reference>
<dbReference type="SUPFAM" id="SSF52799">
    <property type="entry name" value="(Phosphotyrosine protein) phosphatases II"/>
    <property type="match status" value="1"/>
</dbReference>
<evidence type="ECO:0000256" key="1">
    <source>
        <dbReference type="ARBA" id="ARBA00009580"/>
    </source>
</evidence>
<accession>A0AAE0W7M1</accession>
<dbReference type="EC" id="3.1.3.48" evidence="2"/>
<dbReference type="Proteomes" id="UP001195483">
    <property type="component" value="Unassembled WGS sequence"/>
</dbReference>
<proteinExistence type="inferred from homology"/>
<keyword evidence="8" id="KW-1185">Reference proteome</keyword>
<sequence>MKKFQMKCTQYWPDKDDGQTYGDVTVKILRTESLSDYVRRDLQLTLSGKSRKVTQFHYTAWPDKDVPDTAWSLVEFWKSVRKHKAYGMGPMVVHCSAGVGRTGTFIALDIIYDESCETGDIAIMKCVKNLREQRVNMVQTVMLKKLDRGQEETNVPVYKNAEEFQSEIIWLPNLSGKDAYIAVKRIDDATLVTTIREKNIKCMITVDIKSPKDVLFSIGVNQSKTVAGVDITCKKKEDLGVFERNQFSIKSDERKDPQKLTMFLLKTWEESHEVPSDLNSVLSLLEDINLFYQSPSERIGCPKRKITIA</sequence>
<dbReference type="InterPro" id="IPR003595">
    <property type="entry name" value="Tyr_Pase_cat"/>
</dbReference>
<dbReference type="GO" id="GO:0004725">
    <property type="term" value="F:protein tyrosine phosphatase activity"/>
    <property type="evidence" value="ECO:0007669"/>
    <property type="project" value="UniProtKB-EC"/>
</dbReference>
<protein>
    <recommendedName>
        <fullName evidence="2">protein-tyrosine-phosphatase</fullName>
        <ecNumber evidence="2">3.1.3.48</ecNumber>
    </recommendedName>
</protein>
<reference evidence="7" key="2">
    <citation type="journal article" date="2021" name="Genome Biol. Evol.">
        <title>Developing a high-quality reference genome for a parasitic bivalve with doubly uniparental inheritance (Bivalvia: Unionida).</title>
        <authorList>
            <person name="Smith C.H."/>
        </authorList>
    </citation>
    <scope>NUCLEOTIDE SEQUENCE</scope>
    <source>
        <strain evidence="7">CHS0354</strain>
        <tissue evidence="7">Mantle</tissue>
    </source>
</reference>
<dbReference type="SMART" id="SM00404">
    <property type="entry name" value="PTPc_motif"/>
    <property type="match status" value="1"/>
</dbReference>
<evidence type="ECO:0000313" key="8">
    <source>
        <dbReference type="Proteomes" id="UP001195483"/>
    </source>
</evidence>
<evidence type="ECO:0000259" key="6">
    <source>
        <dbReference type="PROSITE" id="PS50056"/>
    </source>
</evidence>
<dbReference type="PANTHER" id="PTHR19134">
    <property type="entry name" value="RECEPTOR-TYPE TYROSINE-PROTEIN PHOSPHATASE"/>
    <property type="match status" value="1"/>
</dbReference>
<keyword evidence="4" id="KW-0904">Protein phosphatase</keyword>
<dbReference type="PANTHER" id="PTHR19134:SF562">
    <property type="entry name" value="PROTEIN-TYROSINE-PHOSPHATASE"/>
    <property type="match status" value="1"/>
</dbReference>
<evidence type="ECO:0000259" key="5">
    <source>
        <dbReference type="PROSITE" id="PS50055"/>
    </source>
</evidence>
<comment type="similarity">
    <text evidence="1">Belongs to the protein-tyrosine phosphatase family.</text>
</comment>
<dbReference type="InterPro" id="IPR050348">
    <property type="entry name" value="Protein-Tyr_Phosphatase"/>
</dbReference>
<dbReference type="PROSITE" id="PS50056">
    <property type="entry name" value="TYR_PHOSPHATASE_2"/>
    <property type="match status" value="1"/>
</dbReference>
<reference evidence="7" key="1">
    <citation type="journal article" date="2021" name="Genome Biol. Evol.">
        <title>A High-Quality Reference Genome for a Parasitic Bivalve with Doubly Uniparental Inheritance (Bivalvia: Unionida).</title>
        <authorList>
            <person name="Smith C.H."/>
        </authorList>
    </citation>
    <scope>NUCLEOTIDE SEQUENCE</scope>
    <source>
        <strain evidence="7">CHS0354</strain>
    </source>
</reference>
<evidence type="ECO:0000256" key="4">
    <source>
        <dbReference type="ARBA" id="ARBA00022912"/>
    </source>
</evidence>
<evidence type="ECO:0000256" key="2">
    <source>
        <dbReference type="ARBA" id="ARBA00013064"/>
    </source>
</evidence>
<gene>
    <name evidence="7" type="ORF">CHS0354_033485</name>
</gene>
<comment type="caution">
    <text evidence="7">The sequence shown here is derived from an EMBL/GenBank/DDBJ whole genome shotgun (WGS) entry which is preliminary data.</text>
</comment>
<dbReference type="Gene3D" id="3.90.190.10">
    <property type="entry name" value="Protein tyrosine phosphatase superfamily"/>
    <property type="match status" value="2"/>
</dbReference>
<dbReference type="Pfam" id="PF00102">
    <property type="entry name" value="Y_phosphatase"/>
    <property type="match status" value="2"/>
</dbReference>
<keyword evidence="3" id="KW-0378">Hydrolase</keyword>
<name>A0AAE0W7M1_9BIVA</name>